<name>A0A9P7FXW1_9AGAR</name>
<dbReference type="AlphaFoldDB" id="A0A9P7FXW1"/>
<gene>
    <name evidence="2" type="ORF">H0H81_005219</name>
</gene>
<feature type="compositionally biased region" description="Basic and acidic residues" evidence="1">
    <location>
        <begin position="38"/>
        <end position="57"/>
    </location>
</feature>
<organism evidence="2 3">
    <name type="scientific">Sphagnurus paluster</name>
    <dbReference type="NCBI Taxonomy" id="117069"/>
    <lineage>
        <taxon>Eukaryota</taxon>
        <taxon>Fungi</taxon>
        <taxon>Dikarya</taxon>
        <taxon>Basidiomycota</taxon>
        <taxon>Agaricomycotina</taxon>
        <taxon>Agaricomycetes</taxon>
        <taxon>Agaricomycetidae</taxon>
        <taxon>Agaricales</taxon>
        <taxon>Tricholomatineae</taxon>
        <taxon>Lyophyllaceae</taxon>
        <taxon>Sphagnurus</taxon>
    </lineage>
</organism>
<feature type="region of interest" description="Disordered" evidence="1">
    <location>
        <begin position="1"/>
        <end position="57"/>
    </location>
</feature>
<evidence type="ECO:0000313" key="2">
    <source>
        <dbReference type="EMBL" id="KAG5637255.1"/>
    </source>
</evidence>
<dbReference type="EMBL" id="JABCKI010005846">
    <property type="protein sequence ID" value="KAG5637255.1"/>
    <property type="molecule type" value="Genomic_DNA"/>
</dbReference>
<comment type="caution">
    <text evidence="2">The sequence shown here is derived from an EMBL/GenBank/DDBJ whole genome shotgun (WGS) entry which is preliminary data.</text>
</comment>
<sequence length="146" mass="16058">MTRSERLLRTTLLRDEEHSARPTHTHRRRHSHAPAPARRQEQAQEREREQGTVLDEQRGSILFRSALSSPAIVRHEMGMCAPQGQGQGLEQGHGLEQGQRQELCYGGCGDTEAGYGQRVVGDGDVTGARARGGTSDCLVSRVWAAC</sequence>
<keyword evidence="3" id="KW-1185">Reference proteome</keyword>
<feature type="compositionally biased region" description="Basic residues" evidence="1">
    <location>
        <begin position="21"/>
        <end position="32"/>
    </location>
</feature>
<evidence type="ECO:0000256" key="1">
    <source>
        <dbReference type="SAM" id="MobiDB-lite"/>
    </source>
</evidence>
<protein>
    <submittedName>
        <fullName evidence="2">Uncharacterized protein</fullName>
    </submittedName>
</protein>
<proteinExistence type="predicted"/>
<evidence type="ECO:0000313" key="3">
    <source>
        <dbReference type="Proteomes" id="UP000717328"/>
    </source>
</evidence>
<feature type="compositionally biased region" description="Basic and acidic residues" evidence="1">
    <location>
        <begin position="1"/>
        <end position="20"/>
    </location>
</feature>
<reference evidence="2" key="2">
    <citation type="submission" date="2021-10" db="EMBL/GenBank/DDBJ databases">
        <title>Phylogenomics reveals ancestral predisposition of the termite-cultivated fungus Termitomyces towards a domesticated lifestyle.</title>
        <authorList>
            <person name="Auxier B."/>
            <person name="Grum-Grzhimaylo A."/>
            <person name="Cardenas M.E."/>
            <person name="Lodge J.D."/>
            <person name="Laessoe T."/>
            <person name="Pedersen O."/>
            <person name="Smith M.E."/>
            <person name="Kuyper T.W."/>
            <person name="Franco-Molano E.A."/>
            <person name="Baroni T.J."/>
            <person name="Aanen D.K."/>
        </authorList>
    </citation>
    <scope>NUCLEOTIDE SEQUENCE</scope>
    <source>
        <strain evidence="2">D49</strain>
    </source>
</reference>
<reference evidence="2" key="1">
    <citation type="submission" date="2021-02" db="EMBL/GenBank/DDBJ databases">
        <authorList>
            <person name="Nieuwenhuis M."/>
            <person name="Van De Peppel L.J.J."/>
        </authorList>
    </citation>
    <scope>NUCLEOTIDE SEQUENCE</scope>
    <source>
        <strain evidence="2">D49</strain>
    </source>
</reference>
<dbReference type="Proteomes" id="UP000717328">
    <property type="component" value="Unassembled WGS sequence"/>
</dbReference>
<accession>A0A9P7FXW1</accession>